<comment type="caution">
    <text evidence="3">The sequence shown here is derived from an EMBL/GenBank/DDBJ whole genome shotgun (WGS) entry which is preliminary data.</text>
</comment>
<dbReference type="InterPro" id="IPR052734">
    <property type="entry name" value="Nod_factor_acetyltransferase"/>
</dbReference>
<keyword evidence="1" id="KW-1133">Transmembrane helix</keyword>
<feature type="transmembrane region" description="Helical" evidence="1">
    <location>
        <begin position="222"/>
        <end position="241"/>
    </location>
</feature>
<dbReference type="AlphaFoldDB" id="A0A9D2TKA2"/>
<sequence>MTKRNDVLDIAKGLGIMLVVFGHLTYAKDPERTLIHSFHMPMFMMLSGYLFKPRPVGSIVTRGTKHFLLAAYATLMIDIAISFYTLADEKAPLPTGGDWLETFLLYDGLWRNLPVWYLFAMVICQAVSAVLLKGGPLLLAFTAAGATVFNLSLSTRIVWWPISTLFAFPFFALGVLFGQKELAEPIQRRWKWLLAPSFAGLMYVAFFNGYTDMYSHIPGKSYLLFIVSGLLGTVFMIAFSTGLRRFGGIAADFFCYLGKNTFLILITHYNICRWLVPTLLDAFNKEWLAQKFLFQASVTCLLIFLYCLFFLLLAARKQRALSLAKP</sequence>
<keyword evidence="1" id="KW-0472">Membrane</keyword>
<keyword evidence="3" id="KW-0808">Transferase</keyword>
<feature type="transmembrane region" description="Helical" evidence="1">
    <location>
        <begin position="159"/>
        <end position="178"/>
    </location>
</feature>
<feature type="domain" description="Acyltransferase 3" evidence="2">
    <location>
        <begin position="8"/>
        <end position="306"/>
    </location>
</feature>
<evidence type="ECO:0000259" key="2">
    <source>
        <dbReference type="Pfam" id="PF01757"/>
    </source>
</evidence>
<feature type="transmembrane region" description="Helical" evidence="1">
    <location>
        <begin position="67"/>
        <end position="87"/>
    </location>
</feature>
<evidence type="ECO:0000313" key="4">
    <source>
        <dbReference type="Proteomes" id="UP000823918"/>
    </source>
</evidence>
<evidence type="ECO:0000313" key="3">
    <source>
        <dbReference type="EMBL" id="HJC72191.1"/>
    </source>
</evidence>
<dbReference type="InterPro" id="IPR002656">
    <property type="entry name" value="Acyl_transf_3_dom"/>
</dbReference>
<reference evidence="3" key="2">
    <citation type="submission" date="2021-04" db="EMBL/GenBank/DDBJ databases">
        <authorList>
            <person name="Gilroy R."/>
        </authorList>
    </citation>
    <scope>NUCLEOTIDE SEQUENCE</scope>
    <source>
        <strain evidence="3">5933</strain>
    </source>
</reference>
<organism evidence="3 4">
    <name type="scientific">Candidatus Ruthenibacterium merdavium</name>
    <dbReference type="NCBI Taxonomy" id="2838752"/>
    <lineage>
        <taxon>Bacteria</taxon>
        <taxon>Bacillati</taxon>
        <taxon>Bacillota</taxon>
        <taxon>Clostridia</taxon>
        <taxon>Eubacteriales</taxon>
        <taxon>Oscillospiraceae</taxon>
        <taxon>Ruthenibacterium</taxon>
    </lineage>
</organism>
<dbReference type="PANTHER" id="PTHR37312:SF1">
    <property type="entry name" value="MEMBRANE-BOUND ACYLTRANSFERASE YKRP-RELATED"/>
    <property type="match status" value="1"/>
</dbReference>
<name>A0A9D2TKA2_9FIRM</name>
<proteinExistence type="predicted"/>
<gene>
    <name evidence="3" type="ORF">H9698_05290</name>
</gene>
<feature type="transmembrane region" description="Helical" evidence="1">
    <location>
        <begin position="115"/>
        <end position="132"/>
    </location>
</feature>
<keyword evidence="3" id="KW-0012">Acyltransferase</keyword>
<feature type="transmembrane region" description="Helical" evidence="1">
    <location>
        <begin position="190"/>
        <end position="210"/>
    </location>
</feature>
<feature type="transmembrane region" description="Helical" evidence="1">
    <location>
        <begin position="7"/>
        <end position="27"/>
    </location>
</feature>
<reference evidence="3" key="1">
    <citation type="journal article" date="2021" name="PeerJ">
        <title>Extensive microbial diversity within the chicken gut microbiome revealed by metagenomics and culture.</title>
        <authorList>
            <person name="Gilroy R."/>
            <person name="Ravi A."/>
            <person name="Getino M."/>
            <person name="Pursley I."/>
            <person name="Horton D.L."/>
            <person name="Alikhan N.F."/>
            <person name="Baker D."/>
            <person name="Gharbi K."/>
            <person name="Hall N."/>
            <person name="Watson M."/>
            <person name="Adriaenssens E.M."/>
            <person name="Foster-Nyarko E."/>
            <person name="Jarju S."/>
            <person name="Secka A."/>
            <person name="Antonio M."/>
            <person name="Oren A."/>
            <person name="Chaudhuri R.R."/>
            <person name="La Ragione R."/>
            <person name="Hildebrand F."/>
            <person name="Pallen M.J."/>
        </authorList>
    </citation>
    <scope>NUCLEOTIDE SEQUENCE</scope>
    <source>
        <strain evidence="3">5933</strain>
    </source>
</reference>
<dbReference type="GO" id="GO:0016747">
    <property type="term" value="F:acyltransferase activity, transferring groups other than amino-acyl groups"/>
    <property type="evidence" value="ECO:0007669"/>
    <property type="project" value="InterPro"/>
</dbReference>
<protein>
    <submittedName>
        <fullName evidence="3">Acyltransferase family protein</fullName>
    </submittedName>
</protein>
<keyword evidence="1" id="KW-0812">Transmembrane</keyword>
<feature type="transmembrane region" description="Helical" evidence="1">
    <location>
        <begin position="33"/>
        <end position="51"/>
    </location>
</feature>
<feature type="transmembrane region" description="Helical" evidence="1">
    <location>
        <begin position="137"/>
        <end position="153"/>
    </location>
</feature>
<feature type="transmembrane region" description="Helical" evidence="1">
    <location>
        <begin position="253"/>
        <end position="272"/>
    </location>
</feature>
<feature type="transmembrane region" description="Helical" evidence="1">
    <location>
        <begin position="292"/>
        <end position="315"/>
    </location>
</feature>
<dbReference type="EMBL" id="DWWA01000026">
    <property type="protein sequence ID" value="HJC72191.1"/>
    <property type="molecule type" value="Genomic_DNA"/>
</dbReference>
<evidence type="ECO:0000256" key="1">
    <source>
        <dbReference type="SAM" id="Phobius"/>
    </source>
</evidence>
<dbReference type="Pfam" id="PF01757">
    <property type="entry name" value="Acyl_transf_3"/>
    <property type="match status" value="1"/>
</dbReference>
<dbReference type="PANTHER" id="PTHR37312">
    <property type="entry name" value="MEMBRANE-BOUND ACYLTRANSFERASE YKRP-RELATED"/>
    <property type="match status" value="1"/>
</dbReference>
<dbReference type="Proteomes" id="UP000823918">
    <property type="component" value="Unassembled WGS sequence"/>
</dbReference>
<accession>A0A9D2TKA2</accession>